<dbReference type="PANTHER" id="PTHR46923:SF1">
    <property type="entry name" value="CATION CHANNEL SPERM-ASSOCIATED PROTEIN 2"/>
    <property type="match status" value="1"/>
</dbReference>
<feature type="compositionally biased region" description="Basic and acidic residues" evidence="5">
    <location>
        <begin position="402"/>
        <end position="424"/>
    </location>
</feature>
<feature type="compositionally biased region" description="Polar residues" evidence="5">
    <location>
        <begin position="494"/>
        <end position="505"/>
    </location>
</feature>
<dbReference type="HOGENOM" id="CLU_038828_0_0_1"/>
<evidence type="ECO:0000256" key="2">
    <source>
        <dbReference type="ARBA" id="ARBA00022692"/>
    </source>
</evidence>
<evidence type="ECO:0000256" key="3">
    <source>
        <dbReference type="ARBA" id="ARBA00022989"/>
    </source>
</evidence>
<dbReference type="Proteomes" id="UP000281549">
    <property type="component" value="Unassembled WGS sequence"/>
</dbReference>
<feature type="region of interest" description="Disordered" evidence="5">
    <location>
        <begin position="484"/>
        <end position="508"/>
    </location>
</feature>
<feature type="transmembrane region" description="Helical" evidence="6">
    <location>
        <begin position="325"/>
        <end position="347"/>
    </location>
</feature>
<keyword evidence="2 6" id="KW-0812">Transmembrane</keyword>
<dbReference type="OrthoDB" id="416585at2759"/>
<dbReference type="InterPro" id="IPR028747">
    <property type="entry name" value="CatSper2"/>
</dbReference>
<evidence type="ECO:0000313" key="10">
    <source>
        <dbReference type="Proteomes" id="UP000030755"/>
    </source>
</evidence>
<dbReference type="PANTHER" id="PTHR46923">
    <property type="entry name" value="CATION CHANNEL SPERM-ASSOCIATED PROTEIN 2"/>
    <property type="match status" value="1"/>
</dbReference>
<evidence type="ECO:0000259" key="7">
    <source>
        <dbReference type="Pfam" id="PF00520"/>
    </source>
</evidence>
<reference evidence="8 10" key="1">
    <citation type="journal article" date="2013" name="Curr. Biol.">
        <title>Shared signatures of parasitism and phylogenomics unite Cryptomycota and microsporidia.</title>
        <authorList>
            <person name="James T.Y."/>
            <person name="Pelin A."/>
            <person name="Bonen L."/>
            <person name="Ahrendt S."/>
            <person name="Sain D."/>
            <person name="Corradi N."/>
            <person name="Stajich J.E."/>
        </authorList>
    </citation>
    <scope>NUCLEOTIDE SEQUENCE [LARGE SCALE GENOMIC DNA]</scope>
    <source>
        <strain evidence="8 10">CSF55</strain>
        <strain evidence="8 10">CSF55</strain>
    </source>
</reference>
<dbReference type="AlphaFoldDB" id="A0A075B263"/>
<evidence type="ECO:0000256" key="1">
    <source>
        <dbReference type="ARBA" id="ARBA00004141"/>
    </source>
</evidence>
<dbReference type="GO" id="GO:0005227">
    <property type="term" value="F:calcium-activated cation channel activity"/>
    <property type="evidence" value="ECO:0007669"/>
    <property type="project" value="InterPro"/>
</dbReference>
<feature type="transmembrane region" description="Helical" evidence="6">
    <location>
        <begin position="193"/>
        <end position="214"/>
    </location>
</feature>
<dbReference type="EMBL" id="KE560903">
    <property type="protein sequence ID" value="EPZ34913.1"/>
    <property type="molecule type" value="Genomic_DNA"/>
</dbReference>
<reference evidence="9" key="3">
    <citation type="submission" date="2018-08" db="EMBL/GenBank/DDBJ databases">
        <title>Leveraging single-cell genomics to expand the Fungal Tree of Life.</title>
        <authorList>
            <consortium name="DOE Joint Genome Institute"/>
            <person name="Ahrendt S.R."/>
            <person name="Quandt C.A."/>
            <person name="Ciobanu D."/>
            <person name="Clum A."/>
            <person name="Salamov A."/>
            <person name="Andreopoulos B."/>
            <person name="Cheng J.-F."/>
            <person name="Woyke T."/>
            <person name="Pelin A."/>
            <person name="Henrissat B."/>
            <person name="Reynolds N."/>
            <person name="Benny G.L."/>
            <person name="Smith M.E."/>
            <person name="James T.Y."/>
            <person name="Grigoriev I.V."/>
        </authorList>
    </citation>
    <scope>NUCLEOTIDE SEQUENCE</scope>
    <source>
        <strain evidence="9">CSF55</strain>
    </source>
</reference>
<dbReference type="STRING" id="988480.A0A075B263"/>
<dbReference type="OMA" id="QVVWPRD"/>
<gene>
    <name evidence="8" type="ORF">O9G_001643</name>
    <name evidence="9" type="ORF">ROZALSC1DRAFT_28316</name>
</gene>
<accession>A0A075B263</accession>
<feature type="domain" description="Ion transport" evidence="7">
    <location>
        <begin position="122"/>
        <end position="365"/>
    </location>
</feature>
<evidence type="ECO:0000256" key="5">
    <source>
        <dbReference type="SAM" id="MobiDB-lite"/>
    </source>
</evidence>
<dbReference type="GO" id="GO:0030317">
    <property type="term" value="P:flagellated sperm motility"/>
    <property type="evidence" value="ECO:0007669"/>
    <property type="project" value="InterPro"/>
</dbReference>
<evidence type="ECO:0000256" key="6">
    <source>
        <dbReference type="SAM" id="Phobius"/>
    </source>
</evidence>
<sequence>MENTNELAEQIGSNTLQRISKVFHDLSMNTHYFRSKLLEEFQLVDSLTDESIVQTPIYASRDITDSNTRDKVLENPNQLIKFKIFRREKEEVDLSQIDRRLTRTKNIYSLPIGAWAGWVVKNKWFSGFMLSLILLNSVLFALEVELSSQQKDYWVLFQAIQLIDIISIIFFYIEVVLMWTDNFKAYWKNGWNIFDLTLLSLSTLPRLFDLFAYGSSLSAASENLRIFRVVRCLKIVTKFDSLKVIVLTLLGTMRSMMFILLLLFVVAYIYAILAINLFDTSGRSKISGSLEFFDGRWATLGDTLQTLFQILTLDRWLYILRELSLVINPVLAYIYGIVWVWLGAFIFRNLFIGIMVNNFEKIAEKVREQQAETQKLKKFENLRRKLNKELFVQKTINKDLQTENKEKLKDSKPLEDPSKIDRPGTADQFNLRTINENSKKIMRRSSYQEGVINHPNVPDQSKGTFAAPKPKKLRGILTREFSNDNEKSEVTRDGNVTSPIDSSGSNKEDVVGKITEMLSESHGISKDWEKTVTETLNALYSTSIGDTYWPRDTIFRYFRTMETLQENMKEYQELQSLMVQALLDLHDD</sequence>
<evidence type="ECO:0000313" key="11">
    <source>
        <dbReference type="Proteomes" id="UP000281549"/>
    </source>
</evidence>
<keyword evidence="4 6" id="KW-0472">Membrane</keyword>
<proteinExistence type="predicted"/>
<dbReference type="GO" id="GO:0009566">
    <property type="term" value="P:fertilization"/>
    <property type="evidence" value="ECO:0007669"/>
    <property type="project" value="TreeGrafter"/>
</dbReference>
<dbReference type="EMBL" id="ML005102">
    <property type="protein sequence ID" value="RKP20167.1"/>
    <property type="molecule type" value="Genomic_DNA"/>
</dbReference>
<feature type="region of interest" description="Disordered" evidence="5">
    <location>
        <begin position="402"/>
        <end position="429"/>
    </location>
</feature>
<evidence type="ECO:0000313" key="8">
    <source>
        <dbReference type="EMBL" id="EPZ34913.1"/>
    </source>
</evidence>
<evidence type="ECO:0000313" key="9">
    <source>
        <dbReference type="EMBL" id="RKP20167.1"/>
    </source>
</evidence>
<dbReference type="InterPro" id="IPR005821">
    <property type="entry name" value="Ion_trans_dom"/>
</dbReference>
<evidence type="ECO:0000256" key="4">
    <source>
        <dbReference type="ARBA" id="ARBA00023136"/>
    </source>
</evidence>
<dbReference type="Gene3D" id="1.20.120.350">
    <property type="entry name" value="Voltage-gated potassium channels. Chain C"/>
    <property type="match status" value="1"/>
</dbReference>
<reference evidence="11" key="2">
    <citation type="journal article" date="2018" name="Nat. Microbiol.">
        <title>Leveraging single-cell genomics to expand the fungal tree of life.</title>
        <authorList>
            <person name="Ahrendt S.R."/>
            <person name="Quandt C.A."/>
            <person name="Ciobanu D."/>
            <person name="Clum A."/>
            <person name="Salamov A."/>
            <person name="Andreopoulos B."/>
            <person name="Cheng J.F."/>
            <person name="Woyke T."/>
            <person name="Pelin A."/>
            <person name="Henrissat B."/>
            <person name="Reynolds N.K."/>
            <person name="Benny G.L."/>
            <person name="Smith M.E."/>
            <person name="James T.Y."/>
            <person name="Grigoriev I.V."/>
        </authorList>
    </citation>
    <scope>NUCLEOTIDE SEQUENCE [LARGE SCALE GENOMIC DNA]</scope>
    <source>
        <strain evidence="11">CSF55</strain>
    </source>
</reference>
<keyword evidence="10" id="KW-1185">Reference proteome</keyword>
<feature type="transmembrane region" description="Helical" evidence="6">
    <location>
        <begin position="258"/>
        <end position="278"/>
    </location>
</feature>
<dbReference type="Pfam" id="PF00520">
    <property type="entry name" value="Ion_trans"/>
    <property type="match status" value="1"/>
</dbReference>
<feature type="transmembrane region" description="Helical" evidence="6">
    <location>
        <begin position="154"/>
        <end position="173"/>
    </location>
</feature>
<name>A0A075B263_ROZAC</name>
<protein>
    <submittedName>
        <fullName evidence="8">Ion transport domain-containing protein</fullName>
    </submittedName>
</protein>
<dbReference type="SUPFAM" id="SSF81324">
    <property type="entry name" value="Voltage-gated potassium channels"/>
    <property type="match status" value="1"/>
</dbReference>
<dbReference type="Gene3D" id="1.10.287.70">
    <property type="match status" value="1"/>
</dbReference>
<feature type="transmembrane region" description="Helical" evidence="6">
    <location>
        <begin position="124"/>
        <end position="142"/>
    </location>
</feature>
<dbReference type="GO" id="GO:0036128">
    <property type="term" value="C:CatSper complex"/>
    <property type="evidence" value="ECO:0007669"/>
    <property type="project" value="InterPro"/>
</dbReference>
<organism evidence="8 10">
    <name type="scientific">Rozella allomycis (strain CSF55)</name>
    <dbReference type="NCBI Taxonomy" id="988480"/>
    <lineage>
        <taxon>Eukaryota</taxon>
        <taxon>Fungi</taxon>
        <taxon>Fungi incertae sedis</taxon>
        <taxon>Cryptomycota</taxon>
        <taxon>Cryptomycota incertae sedis</taxon>
        <taxon>Rozella</taxon>
    </lineage>
</organism>
<comment type="subcellular location">
    <subcellularLocation>
        <location evidence="1">Membrane</location>
        <topology evidence="1">Multi-pass membrane protein</topology>
    </subcellularLocation>
</comment>
<dbReference type="Proteomes" id="UP000030755">
    <property type="component" value="Unassembled WGS sequence"/>
</dbReference>
<dbReference type="InterPro" id="IPR027359">
    <property type="entry name" value="Volt_channel_dom_sf"/>
</dbReference>
<keyword evidence="3 6" id="KW-1133">Transmembrane helix</keyword>